<evidence type="ECO:0000259" key="2">
    <source>
        <dbReference type="PROSITE" id="PS50983"/>
    </source>
</evidence>
<organism evidence="3 4">
    <name type="scientific">Camelimonas lactis</name>
    <dbReference type="NCBI Taxonomy" id="659006"/>
    <lineage>
        <taxon>Bacteria</taxon>
        <taxon>Pseudomonadati</taxon>
        <taxon>Pseudomonadota</taxon>
        <taxon>Alphaproteobacteria</taxon>
        <taxon>Hyphomicrobiales</taxon>
        <taxon>Chelatococcaceae</taxon>
        <taxon>Camelimonas</taxon>
    </lineage>
</organism>
<evidence type="ECO:0000313" key="3">
    <source>
        <dbReference type="EMBL" id="TCO09427.1"/>
    </source>
</evidence>
<keyword evidence="1" id="KW-0732">Signal</keyword>
<dbReference type="OrthoDB" id="9797850at2"/>
<dbReference type="AlphaFoldDB" id="A0A4R2GLG8"/>
<keyword evidence="4" id="KW-1185">Reference proteome</keyword>
<sequence>MTRPRKSCSSRRRRAGLAGLAGLAGAGFALCATSAGLGAPVTVRSCDRTVTVARPPQRAVSYDSNLTEMMLALDLTGQMVGYIGHRDRMRASAQDLFPKAAQLRQIQRGYPNRETLLAEGVDFYFAGWSYGMRVGGEVTPEKLARLGIPVYELTESCVRIGRREKPTLDFLYRDLLNLGRIFGVEARAEALVAGYRRRIDAVTRKITGKPRPVVFLFDSIGRAAGTAGAHSMPTALIEAAGGRNMADDTPGNWTRISWERVIERDPDAIIMMDFGQGDARRKLDFLASRPGLSDLRAFRQGRILTLGYNELTPGPRNVTAVEKIAEFLHGDH</sequence>
<dbReference type="SUPFAM" id="SSF53807">
    <property type="entry name" value="Helical backbone' metal receptor"/>
    <property type="match status" value="1"/>
</dbReference>
<dbReference type="PANTHER" id="PTHR30535:SF7">
    <property type="entry name" value="IRON(III) DICITRATE-BINDING PROTEIN"/>
    <property type="match status" value="1"/>
</dbReference>
<accession>A0A4R2GLG8</accession>
<feature type="domain" description="Fe/B12 periplasmic-binding" evidence="2">
    <location>
        <begin position="58"/>
        <end position="332"/>
    </location>
</feature>
<evidence type="ECO:0000313" key="4">
    <source>
        <dbReference type="Proteomes" id="UP000294881"/>
    </source>
</evidence>
<dbReference type="PANTHER" id="PTHR30535">
    <property type="entry name" value="VITAMIN B12-BINDING PROTEIN"/>
    <property type="match status" value="1"/>
</dbReference>
<dbReference type="CDD" id="cd01148">
    <property type="entry name" value="TroA_a"/>
    <property type="match status" value="1"/>
</dbReference>
<reference evidence="3 4" key="1">
    <citation type="submission" date="2019-03" db="EMBL/GenBank/DDBJ databases">
        <title>Genomic Encyclopedia of Type Strains, Phase IV (KMG-IV): sequencing the most valuable type-strain genomes for metagenomic binning, comparative biology and taxonomic classification.</title>
        <authorList>
            <person name="Goeker M."/>
        </authorList>
    </citation>
    <scope>NUCLEOTIDE SEQUENCE [LARGE SCALE GENOMIC DNA]</scope>
    <source>
        <strain evidence="3 4">DSM 22958</strain>
    </source>
</reference>
<evidence type="ECO:0000256" key="1">
    <source>
        <dbReference type="SAM" id="SignalP"/>
    </source>
</evidence>
<dbReference type="Proteomes" id="UP000294881">
    <property type="component" value="Unassembled WGS sequence"/>
</dbReference>
<dbReference type="Pfam" id="PF01497">
    <property type="entry name" value="Peripla_BP_2"/>
    <property type="match status" value="1"/>
</dbReference>
<feature type="chain" id="PRO_5020657818" evidence="1">
    <location>
        <begin position="32"/>
        <end position="332"/>
    </location>
</feature>
<feature type="signal peptide" evidence="1">
    <location>
        <begin position="1"/>
        <end position="31"/>
    </location>
</feature>
<dbReference type="RefSeq" id="WP_132010316.1">
    <property type="nucleotide sequence ID" value="NZ_JBHUNN010000001.1"/>
</dbReference>
<gene>
    <name evidence="3" type="ORF">EV666_11834</name>
</gene>
<name>A0A4R2GLG8_9HYPH</name>
<dbReference type="PROSITE" id="PS50983">
    <property type="entry name" value="FE_B12_PBP"/>
    <property type="match status" value="1"/>
</dbReference>
<proteinExistence type="predicted"/>
<dbReference type="EMBL" id="SLWL01000018">
    <property type="protein sequence ID" value="TCO09427.1"/>
    <property type="molecule type" value="Genomic_DNA"/>
</dbReference>
<comment type="caution">
    <text evidence="3">The sequence shown here is derived from an EMBL/GenBank/DDBJ whole genome shotgun (WGS) entry which is preliminary data.</text>
</comment>
<dbReference type="InterPro" id="IPR050902">
    <property type="entry name" value="ABC_Transporter_SBP"/>
</dbReference>
<dbReference type="InterPro" id="IPR002491">
    <property type="entry name" value="ABC_transptr_periplasmic_BD"/>
</dbReference>
<protein>
    <submittedName>
        <fullName evidence="3">Iron complex transport system substrate-binding protein</fullName>
    </submittedName>
</protein>
<dbReference type="Gene3D" id="3.40.50.1980">
    <property type="entry name" value="Nitrogenase molybdenum iron protein domain"/>
    <property type="match status" value="2"/>
</dbReference>